<dbReference type="Pfam" id="PF13649">
    <property type="entry name" value="Methyltransf_25"/>
    <property type="match status" value="1"/>
</dbReference>
<evidence type="ECO:0000313" key="5">
    <source>
        <dbReference type="Proteomes" id="UP000766570"/>
    </source>
</evidence>
<evidence type="ECO:0000259" key="3">
    <source>
        <dbReference type="Pfam" id="PF13649"/>
    </source>
</evidence>
<keyword evidence="4" id="KW-0830">Ubiquinone</keyword>
<dbReference type="RefSeq" id="WP_209906798.1">
    <property type="nucleotide sequence ID" value="NZ_BAAAMI010000011.1"/>
</dbReference>
<dbReference type="CDD" id="cd02440">
    <property type="entry name" value="AdoMet_MTases"/>
    <property type="match status" value="1"/>
</dbReference>
<dbReference type="SUPFAM" id="SSF53335">
    <property type="entry name" value="S-adenosyl-L-methionine-dependent methyltransferases"/>
    <property type="match status" value="1"/>
</dbReference>
<dbReference type="InterPro" id="IPR029063">
    <property type="entry name" value="SAM-dependent_MTases_sf"/>
</dbReference>
<evidence type="ECO:0000256" key="2">
    <source>
        <dbReference type="ARBA" id="ARBA00022679"/>
    </source>
</evidence>
<comment type="caution">
    <text evidence="4">The sequence shown here is derived from an EMBL/GenBank/DDBJ whole genome shotgun (WGS) entry which is preliminary data.</text>
</comment>
<dbReference type="EMBL" id="JAGIOE010000001">
    <property type="protein sequence ID" value="MBP2373635.1"/>
    <property type="molecule type" value="Genomic_DNA"/>
</dbReference>
<reference evidence="4 5" key="1">
    <citation type="submission" date="2021-03" db="EMBL/GenBank/DDBJ databases">
        <title>Sequencing the genomes of 1000 actinobacteria strains.</title>
        <authorList>
            <person name="Klenk H.-P."/>
        </authorList>
    </citation>
    <scope>NUCLEOTIDE SEQUENCE [LARGE SCALE GENOMIC DNA]</scope>
    <source>
        <strain evidence="4 5">DSM 15454</strain>
    </source>
</reference>
<evidence type="ECO:0000256" key="1">
    <source>
        <dbReference type="ARBA" id="ARBA00022603"/>
    </source>
</evidence>
<accession>A0ABS4WBP3</accession>
<proteinExistence type="predicted"/>
<dbReference type="Gene3D" id="3.40.50.150">
    <property type="entry name" value="Vaccinia Virus protein VP39"/>
    <property type="match status" value="1"/>
</dbReference>
<keyword evidence="5" id="KW-1185">Reference proteome</keyword>
<dbReference type="InterPro" id="IPR041698">
    <property type="entry name" value="Methyltransf_25"/>
</dbReference>
<dbReference type="PANTHER" id="PTHR43861">
    <property type="entry name" value="TRANS-ACONITATE 2-METHYLTRANSFERASE-RELATED"/>
    <property type="match status" value="1"/>
</dbReference>
<keyword evidence="2" id="KW-0808">Transferase</keyword>
<protein>
    <submittedName>
        <fullName evidence="4">Ubiquinone/menaquinone biosynthesis C-methylase UbiE</fullName>
    </submittedName>
</protein>
<dbReference type="Proteomes" id="UP000766570">
    <property type="component" value="Unassembled WGS sequence"/>
</dbReference>
<sequence>MSRAHVRDAYSRRADEYIQAVGSMEHVHRDDLDLVLEMAKLADGLILDAGCGPGQWTNFLQEHGAEVLGVDLVPAFVECARERFPRVPFTEGNLEDLQMPDGSVAGILSWYSIIHTDPADVGRILREFARCLKPGGYLVTGFFEGARLEDFDHQVVTAYRWPVRELSGELEDAGFTVHGVHTRTDPGRRPHGAILARRNVGDN</sequence>
<name>A0ABS4WBP3_9MICC</name>
<gene>
    <name evidence="4" type="ORF">JOF46_001547</name>
</gene>
<evidence type="ECO:0000313" key="4">
    <source>
        <dbReference type="EMBL" id="MBP2373635.1"/>
    </source>
</evidence>
<dbReference type="PANTHER" id="PTHR43861:SF1">
    <property type="entry name" value="TRANS-ACONITATE 2-METHYLTRANSFERASE"/>
    <property type="match status" value="1"/>
</dbReference>
<organism evidence="4 5">
    <name type="scientific">Paeniglutamicibacter psychrophenolicus</name>
    <dbReference type="NCBI Taxonomy" id="257454"/>
    <lineage>
        <taxon>Bacteria</taxon>
        <taxon>Bacillati</taxon>
        <taxon>Actinomycetota</taxon>
        <taxon>Actinomycetes</taxon>
        <taxon>Micrococcales</taxon>
        <taxon>Micrococcaceae</taxon>
        <taxon>Paeniglutamicibacter</taxon>
    </lineage>
</organism>
<feature type="domain" description="Methyltransferase" evidence="3">
    <location>
        <begin position="46"/>
        <end position="136"/>
    </location>
</feature>
<keyword evidence="1" id="KW-0489">Methyltransferase</keyword>